<dbReference type="InterPro" id="IPR015943">
    <property type="entry name" value="WD40/YVTN_repeat-like_dom_sf"/>
</dbReference>
<comment type="caution">
    <text evidence="2">The sequence shown here is derived from an EMBL/GenBank/DDBJ whole genome shotgun (WGS) entry which is preliminary data.</text>
</comment>
<dbReference type="Gene3D" id="2.130.10.10">
    <property type="entry name" value="YVTN repeat-like/Quinoprotein amine dehydrogenase"/>
    <property type="match status" value="2"/>
</dbReference>
<keyword evidence="1" id="KW-1133">Transmembrane helix</keyword>
<keyword evidence="1" id="KW-0812">Transmembrane</keyword>
<dbReference type="InterPro" id="IPR011047">
    <property type="entry name" value="Quinoprotein_ADH-like_sf"/>
</dbReference>
<evidence type="ECO:0000256" key="1">
    <source>
        <dbReference type="SAM" id="Phobius"/>
    </source>
</evidence>
<gene>
    <name evidence="2" type="ORF">MSAN_02516300</name>
</gene>
<dbReference type="Proteomes" id="UP000623467">
    <property type="component" value="Unassembled WGS sequence"/>
</dbReference>
<organism evidence="2 3">
    <name type="scientific">Mycena sanguinolenta</name>
    <dbReference type="NCBI Taxonomy" id="230812"/>
    <lineage>
        <taxon>Eukaryota</taxon>
        <taxon>Fungi</taxon>
        <taxon>Dikarya</taxon>
        <taxon>Basidiomycota</taxon>
        <taxon>Agaricomycotina</taxon>
        <taxon>Agaricomycetes</taxon>
        <taxon>Agaricomycetidae</taxon>
        <taxon>Agaricales</taxon>
        <taxon>Marasmiineae</taxon>
        <taxon>Mycenaceae</taxon>
        <taxon>Mycena</taxon>
    </lineage>
</organism>
<name>A0A8H6TYF1_9AGAR</name>
<dbReference type="AlphaFoldDB" id="A0A8H6TYF1"/>
<keyword evidence="3" id="KW-1185">Reference proteome</keyword>
<accession>A0A8H6TYF1</accession>
<dbReference type="EMBL" id="JACAZH010000109">
    <property type="protein sequence ID" value="KAF7325264.1"/>
    <property type="molecule type" value="Genomic_DNA"/>
</dbReference>
<evidence type="ECO:0000313" key="3">
    <source>
        <dbReference type="Proteomes" id="UP000623467"/>
    </source>
</evidence>
<dbReference type="OrthoDB" id="3238562at2759"/>
<keyword evidence="1" id="KW-0472">Membrane</keyword>
<dbReference type="SUPFAM" id="SSF50998">
    <property type="entry name" value="Quinoprotein alcohol dehydrogenase-like"/>
    <property type="match status" value="1"/>
</dbReference>
<feature type="transmembrane region" description="Helical" evidence="1">
    <location>
        <begin position="305"/>
        <end position="327"/>
    </location>
</feature>
<reference evidence="2" key="1">
    <citation type="submission" date="2020-05" db="EMBL/GenBank/DDBJ databases">
        <title>Mycena genomes resolve the evolution of fungal bioluminescence.</title>
        <authorList>
            <person name="Tsai I.J."/>
        </authorList>
    </citation>
    <scope>NUCLEOTIDE SEQUENCE</scope>
    <source>
        <strain evidence="2">160909Yilan</strain>
    </source>
</reference>
<proteinExistence type="predicted"/>
<sequence>MSYFRLPYRRQRGVENHTGSILALAVTENAKTLATGGSQGTRLFNMDNMTEVKRPSGAGSRGHTVSLLWARQTEEHHDVLYSGTQNGYFFCWRQDKESTVFEETFATQITHAGEITGLAFDSTNNRLTPTPGCGRRPTFSVKKYSNLLPRSITFAAFDNSSDRDIIVFGSGHNGPVYTLRGTSGERRSEWNIGSYIGGAAVDWSEGVFCVNDPYVGPALFRYANRTKTRTFEGSTIITGSDHGKIYAFDVRSGDTVQTLETGRAKRVKAVATAEIGGEPAIIAAHSYTDEGFQQIFVWKRARSPIAWDTVVTFLQALVLLGFVIFVYQNVVEKMWQQSKWGRTSWEHPKWDEMIWEESVDSL</sequence>
<protein>
    <submittedName>
        <fullName evidence="2">WD-REPEATS-REGION domain-containing protein</fullName>
    </submittedName>
</protein>
<evidence type="ECO:0000313" key="2">
    <source>
        <dbReference type="EMBL" id="KAF7325264.1"/>
    </source>
</evidence>